<evidence type="ECO:0000256" key="3">
    <source>
        <dbReference type="ARBA" id="ARBA00023079"/>
    </source>
</evidence>
<name>A0ABT8B577_9NEIS</name>
<keyword evidence="1" id="KW-0408">Iron</keyword>
<dbReference type="SUPFAM" id="SSF140959">
    <property type="entry name" value="Indolic compounds 2,3-dioxygenase-like"/>
    <property type="match status" value="1"/>
</dbReference>
<accession>A0ABT8B577</accession>
<keyword evidence="2" id="KW-0560">Oxidoreductase</keyword>
<dbReference type="InterPro" id="IPR004981">
    <property type="entry name" value="Trp_2_3_dOase"/>
</dbReference>
<evidence type="ECO:0000256" key="1">
    <source>
        <dbReference type="ARBA" id="ARBA00022617"/>
    </source>
</evidence>
<dbReference type="Gene3D" id="1.20.58.480">
    <property type="match status" value="1"/>
</dbReference>
<dbReference type="PANTHER" id="PTHR10138">
    <property type="entry name" value="TRYPTOPHAN 2,3-DIOXYGENASE"/>
    <property type="match status" value="1"/>
</dbReference>
<keyword evidence="1" id="KW-0349">Heme</keyword>
<sequence>MQYDSARPEDAIAALSTAATAAEVSSKATMDRLVDWAQAPTRCEFPYLAIVDAYHCVGKHFVSPDLLAALNTARTVLDQLDPPAAAPIRAFLNMALDKYDGTYDYRSYIALDLLPLPRETILLDEQIDPQARLDRLVFLLVIDLARFEIDAFEGKARWLPKLPTNEQTMQTRCARTLKALQPYLQRLGLADLVESIPPASRMATLCNLTQQMMSPEERLYLQLTNVPVSLVHDEYMFIRTLQTFETVFVWVSAKLRLAIEVGVNNLDSAIQYLDDCARHLQEAAPFFHVLSTLKVESFADFRTYTEGASAIQSRSYKRVESLCSKPSPERLHSIAYDSVPDVQQQVQAGGGTLNDLYLAIQASGRSPEDATRLADAMQRFESTLLQWRRSHYGIALTMLGKGTGTGYTAGTPYLDEVRNLPVFTALNAAASIEG</sequence>
<dbReference type="InterPro" id="IPR037217">
    <property type="entry name" value="Trp/Indoleamine_2_3_dOase-like"/>
</dbReference>
<keyword evidence="2" id="KW-0223">Dioxygenase</keyword>
<comment type="caution">
    <text evidence="4">The sequence shown here is derived from an EMBL/GenBank/DDBJ whole genome shotgun (WGS) entry which is preliminary data.</text>
</comment>
<keyword evidence="5" id="KW-1185">Reference proteome</keyword>
<dbReference type="Proteomes" id="UP001180081">
    <property type="component" value="Unassembled WGS sequence"/>
</dbReference>
<keyword evidence="1" id="KW-0479">Metal-binding</keyword>
<gene>
    <name evidence="4" type="ORF">QWZ03_07780</name>
</gene>
<dbReference type="RefSeq" id="WP_290332187.1">
    <property type="nucleotide sequence ID" value="NZ_JAUFPU010000005.1"/>
</dbReference>
<evidence type="ECO:0008006" key="6">
    <source>
        <dbReference type="Google" id="ProtNLM"/>
    </source>
</evidence>
<dbReference type="EMBL" id="JAUFPU010000005">
    <property type="protein sequence ID" value="MDN3576659.1"/>
    <property type="molecule type" value="Genomic_DNA"/>
</dbReference>
<reference evidence="4" key="1">
    <citation type="journal article" date="2014" name="Int. J. Syst. Evol. Microbiol.">
        <title>Complete genome of a new Firmicutes species belonging to the dominant human colonic microbiota ('Ruminococcus bicirculans') reveals two chromosomes and a selective capacity to utilize plant glucans.</title>
        <authorList>
            <consortium name="NISC Comparative Sequencing Program"/>
            <person name="Wegmann U."/>
            <person name="Louis P."/>
            <person name="Goesmann A."/>
            <person name="Henrissat B."/>
            <person name="Duncan S.H."/>
            <person name="Flint H.J."/>
        </authorList>
    </citation>
    <scope>NUCLEOTIDE SEQUENCE</scope>
    <source>
        <strain evidence="4">CECT 7703</strain>
    </source>
</reference>
<protein>
    <recommendedName>
        <fullName evidence="6">Tryptophan 2,3-dioxygenase</fullName>
    </recommendedName>
</protein>
<evidence type="ECO:0000256" key="2">
    <source>
        <dbReference type="ARBA" id="ARBA00022964"/>
    </source>
</evidence>
<evidence type="ECO:0000313" key="4">
    <source>
        <dbReference type="EMBL" id="MDN3576659.1"/>
    </source>
</evidence>
<organism evidence="4 5">
    <name type="scientific">Chitinimonas viridis</name>
    <dbReference type="NCBI Taxonomy" id="664880"/>
    <lineage>
        <taxon>Bacteria</taxon>
        <taxon>Pseudomonadati</taxon>
        <taxon>Pseudomonadota</taxon>
        <taxon>Betaproteobacteria</taxon>
        <taxon>Neisseriales</taxon>
        <taxon>Chitinibacteraceae</taxon>
        <taxon>Chitinimonas</taxon>
    </lineage>
</organism>
<dbReference type="PANTHER" id="PTHR10138:SF0">
    <property type="entry name" value="TRYPTOPHAN 2,3-DIOXYGENASE"/>
    <property type="match status" value="1"/>
</dbReference>
<evidence type="ECO:0000313" key="5">
    <source>
        <dbReference type="Proteomes" id="UP001180081"/>
    </source>
</evidence>
<reference evidence="4" key="2">
    <citation type="submission" date="2023-06" db="EMBL/GenBank/DDBJ databases">
        <authorList>
            <person name="Lucena T."/>
            <person name="Sun Q."/>
        </authorList>
    </citation>
    <scope>NUCLEOTIDE SEQUENCE</scope>
    <source>
        <strain evidence="4">CECT 7703</strain>
    </source>
</reference>
<keyword evidence="3" id="KW-0823">Tryptophan catabolism</keyword>
<proteinExistence type="predicted"/>